<organism evidence="1 2">
    <name type="scientific">Recurvomyces mirabilis</name>
    <dbReference type="NCBI Taxonomy" id="574656"/>
    <lineage>
        <taxon>Eukaryota</taxon>
        <taxon>Fungi</taxon>
        <taxon>Dikarya</taxon>
        <taxon>Ascomycota</taxon>
        <taxon>Pezizomycotina</taxon>
        <taxon>Dothideomycetes</taxon>
        <taxon>Dothideomycetidae</taxon>
        <taxon>Mycosphaerellales</taxon>
        <taxon>Teratosphaeriaceae</taxon>
        <taxon>Recurvomyces</taxon>
    </lineage>
</organism>
<keyword evidence="2" id="KW-1185">Reference proteome</keyword>
<evidence type="ECO:0008006" key="3">
    <source>
        <dbReference type="Google" id="ProtNLM"/>
    </source>
</evidence>
<proteinExistence type="predicted"/>
<accession>A0AAE0WJA8</accession>
<dbReference type="SUPFAM" id="SSF48403">
    <property type="entry name" value="Ankyrin repeat"/>
    <property type="match status" value="1"/>
</dbReference>
<evidence type="ECO:0000313" key="2">
    <source>
        <dbReference type="Proteomes" id="UP001274830"/>
    </source>
</evidence>
<dbReference type="EMBL" id="JAUTXT010000031">
    <property type="protein sequence ID" value="KAK3672620.1"/>
    <property type="molecule type" value="Genomic_DNA"/>
</dbReference>
<gene>
    <name evidence="1" type="ORF">LTR78_007432</name>
</gene>
<reference evidence="1" key="1">
    <citation type="submission" date="2023-07" db="EMBL/GenBank/DDBJ databases">
        <title>Black Yeasts Isolated from many extreme environments.</title>
        <authorList>
            <person name="Coleine C."/>
            <person name="Stajich J.E."/>
            <person name="Selbmann L."/>
        </authorList>
    </citation>
    <scope>NUCLEOTIDE SEQUENCE</scope>
    <source>
        <strain evidence="1">CCFEE 5485</strain>
    </source>
</reference>
<evidence type="ECO:0000313" key="1">
    <source>
        <dbReference type="EMBL" id="KAK3672620.1"/>
    </source>
</evidence>
<protein>
    <recommendedName>
        <fullName evidence="3">Ankyrin repeat protein</fullName>
    </recommendedName>
</protein>
<comment type="caution">
    <text evidence="1">The sequence shown here is derived from an EMBL/GenBank/DDBJ whole genome shotgun (WGS) entry which is preliminary data.</text>
</comment>
<dbReference type="InterPro" id="IPR036770">
    <property type="entry name" value="Ankyrin_rpt-contain_sf"/>
</dbReference>
<name>A0AAE0WJA8_9PEZI</name>
<dbReference type="Proteomes" id="UP001274830">
    <property type="component" value="Unassembled WGS sequence"/>
</dbReference>
<dbReference type="Gene3D" id="1.25.40.20">
    <property type="entry name" value="Ankyrin repeat-containing domain"/>
    <property type="match status" value="1"/>
</dbReference>
<sequence length="134" mass="14590">MDSTGFDFHAIDDRIMVVGMEAHASVDRITSLTTELESAAALGDIGRIKYLADFLLTARDLPDFPALAGSALNFAIDRGRIPMVEYLLAAGTVPHSSHAKIATKAGDCRALDVLHQYGWDINEPLSWNVPPPLW</sequence>
<dbReference type="AlphaFoldDB" id="A0AAE0WJA8"/>